<protein>
    <recommendedName>
        <fullName evidence="1">Chorismate-utilising enzyme C-terminal domain-containing protein</fullName>
    </recommendedName>
</protein>
<organism evidence="2 3">
    <name type="scientific">Vandammella animalimorsus</name>
    <dbReference type="NCBI Taxonomy" id="2029117"/>
    <lineage>
        <taxon>Bacteria</taxon>
        <taxon>Pseudomonadati</taxon>
        <taxon>Pseudomonadota</taxon>
        <taxon>Betaproteobacteria</taxon>
        <taxon>Burkholderiales</taxon>
        <taxon>Comamonadaceae</taxon>
        <taxon>Vandammella</taxon>
    </lineage>
</organism>
<dbReference type="Gene3D" id="3.20.10.10">
    <property type="entry name" value="D-amino Acid Aminotransferase, subunit A, domain 2"/>
    <property type="match status" value="1"/>
</dbReference>
<dbReference type="OrthoDB" id="9803598at2"/>
<dbReference type="GO" id="GO:0046820">
    <property type="term" value="F:4-amino-4-deoxychorismate synthase activity"/>
    <property type="evidence" value="ECO:0007669"/>
    <property type="project" value="TreeGrafter"/>
</dbReference>
<proteinExistence type="predicted"/>
<feature type="domain" description="Chorismate-utilising enzyme C-terminal" evidence="1">
    <location>
        <begin position="405"/>
        <end position="456"/>
    </location>
</feature>
<dbReference type="InterPro" id="IPR043131">
    <property type="entry name" value="BCAT-like_N"/>
</dbReference>
<dbReference type="Pfam" id="PF00425">
    <property type="entry name" value="Chorismate_bind"/>
    <property type="match status" value="2"/>
</dbReference>
<dbReference type="Gene3D" id="3.30.470.10">
    <property type="match status" value="1"/>
</dbReference>
<accession>A0A3M6R5N6</accession>
<dbReference type="AlphaFoldDB" id="A0A3M6R5N6"/>
<dbReference type="InterPro" id="IPR036038">
    <property type="entry name" value="Aminotransferase-like"/>
</dbReference>
<dbReference type="EMBL" id="RDQJ01000021">
    <property type="protein sequence ID" value="RMX10646.1"/>
    <property type="molecule type" value="Genomic_DNA"/>
</dbReference>
<evidence type="ECO:0000313" key="2">
    <source>
        <dbReference type="EMBL" id="RMX10646.1"/>
    </source>
</evidence>
<dbReference type="SUPFAM" id="SSF56752">
    <property type="entry name" value="D-aminoacid aminotransferase-like PLP-dependent enzymes"/>
    <property type="match status" value="1"/>
</dbReference>
<name>A0A3M6R5N6_9BURK</name>
<dbReference type="Pfam" id="PF01063">
    <property type="entry name" value="Aminotran_4"/>
    <property type="match status" value="1"/>
</dbReference>
<reference evidence="2 3" key="1">
    <citation type="submission" date="2018-10" db="EMBL/GenBank/DDBJ databases">
        <title>Comamonadaceae CDC group NO-1 genome sequencing and assembly.</title>
        <authorList>
            <person name="Bernier A.-M."/>
            <person name="Bernard K."/>
        </authorList>
    </citation>
    <scope>NUCLEOTIDE SEQUENCE [LARGE SCALE GENOMIC DNA]</scope>
    <source>
        <strain evidence="2 3">NML180582</strain>
    </source>
</reference>
<sequence length="698" mass="75456">MSPAAFALLDDCQAHPGQPSSRLYQHWHSRLICADAATLDAWEQQLQQALAAGLHAIVLADYEWGLQLQGLPHTPPEGAPAPSLRAELFDHMQRLDRQQVDAWLAAQCRSHAQRTDQVSAQAPGTPEAPDEPAAGLLAWHASLDAQAFAQRIARIHQAIACGDTYQINFTFALHGRSWGQPLALYQRLRARQPSRYGALLHLPADEPGNANDANDAQASGQWVLSLSPELFLRCQGGHIQAQPMKGTAPAPAGDDPAQLQAAAHRLSQDAKSRAENIMIVDLLRNDLGRIAQTGSVQAPALFEVQRNGRVLGMTSTVSARLRPGVGLAQVLRASFPCGSITGAPKRKAMQYIDELERTSPPTPRGLYTGALGWVERPAQADPAADANANANANADPDASGAPELDFCLSIPIRTLLLHGPASTGPALPSHHARLHVGAGIVWDSQAEQEWQECQLKAGFAVQGMAGLALFETMLLPAHASLPQHWALHCARLQRSAQALGFASDAPGWQARLQAYIAQQRPGAAPSPWRLRLTLHQSGQLDIEHTALAGPEAQLAQPVGLLLSPQPSRVPAWLRQHKTTLRQDYDAALRQTMAQGAFDCLFFNEHGLLTEGARSNVFVQLDDGPNAPWLTPPLSDGLLPGIQRQLLLNSPEWHCQERSIHRQELLAAKRVLVCNALRGILQAQVPQPQGAAPAQQTSR</sequence>
<dbReference type="InterPro" id="IPR015890">
    <property type="entry name" value="Chorismate_C"/>
</dbReference>
<dbReference type="Proteomes" id="UP000275180">
    <property type="component" value="Unassembled WGS sequence"/>
</dbReference>
<dbReference type="RefSeq" id="WP_122245599.1">
    <property type="nucleotide sequence ID" value="NZ_RDQJ01000021.1"/>
</dbReference>
<feature type="domain" description="Chorismate-utilising enzyme C-terminal" evidence="1">
    <location>
        <begin position="145"/>
        <end position="380"/>
    </location>
</feature>
<dbReference type="InterPro" id="IPR005801">
    <property type="entry name" value="ADC_synthase"/>
</dbReference>
<dbReference type="InterPro" id="IPR043132">
    <property type="entry name" value="BCAT-like_C"/>
</dbReference>
<dbReference type="PANTHER" id="PTHR11236:SF50">
    <property type="entry name" value="AMINODEOXYCHORISMATE SYNTHASE COMPONENT 1"/>
    <property type="match status" value="1"/>
</dbReference>
<gene>
    <name evidence="2" type="ORF">EBQ34_11820</name>
</gene>
<dbReference type="InterPro" id="IPR001544">
    <property type="entry name" value="Aminotrans_IV"/>
</dbReference>
<evidence type="ECO:0000259" key="1">
    <source>
        <dbReference type="Pfam" id="PF00425"/>
    </source>
</evidence>
<evidence type="ECO:0000313" key="3">
    <source>
        <dbReference type="Proteomes" id="UP000275180"/>
    </source>
</evidence>
<dbReference type="Gene3D" id="3.60.120.10">
    <property type="entry name" value="Anthranilate synthase"/>
    <property type="match status" value="1"/>
</dbReference>
<dbReference type="InterPro" id="IPR019999">
    <property type="entry name" value="Anth_synth_I-like"/>
</dbReference>
<comment type="caution">
    <text evidence="2">The sequence shown here is derived from an EMBL/GenBank/DDBJ whole genome shotgun (WGS) entry which is preliminary data.</text>
</comment>
<dbReference type="GO" id="GO:0000162">
    <property type="term" value="P:L-tryptophan biosynthetic process"/>
    <property type="evidence" value="ECO:0007669"/>
    <property type="project" value="TreeGrafter"/>
</dbReference>
<dbReference type="PRINTS" id="PR00095">
    <property type="entry name" value="ANTSNTHASEI"/>
</dbReference>
<dbReference type="SUPFAM" id="SSF56322">
    <property type="entry name" value="ADC synthase"/>
    <property type="match status" value="1"/>
</dbReference>
<dbReference type="PANTHER" id="PTHR11236">
    <property type="entry name" value="AMINOBENZOATE/ANTHRANILATE SYNTHASE"/>
    <property type="match status" value="1"/>
</dbReference>